<dbReference type="OrthoDB" id="9806974at2"/>
<dbReference type="Gene3D" id="3.40.50.720">
    <property type="entry name" value="NAD(P)-binding Rossmann-like Domain"/>
    <property type="match status" value="1"/>
</dbReference>
<dbReference type="CDD" id="cd05233">
    <property type="entry name" value="SDR_c"/>
    <property type="match status" value="1"/>
</dbReference>
<dbReference type="PANTHER" id="PTHR43477">
    <property type="entry name" value="DIHYDROANTICAPSIN 7-DEHYDROGENASE"/>
    <property type="match status" value="1"/>
</dbReference>
<proteinExistence type="inferred from homology"/>
<gene>
    <name evidence="3" type="ORF">EAS64_10405</name>
</gene>
<evidence type="ECO:0000256" key="1">
    <source>
        <dbReference type="ARBA" id="ARBA00006484"/>
    </source>
</evidence>
<dbReference type="GO" id="GO:0016491">
    <property type="term" value="F:oxidoreductase activity"/>
    <property type="evidence" value="ECO:0007669"/>
    <property type="project" value="UniProtKB-KW"/>
</dbReference>
<comment type="caution">
    <text evidence="3">The sequence shown here is derived from an EMBL/GenBank/DDBJ whole genome shotgun (WGS) entry which is preliminary data.</text>
</comment>
<dbReference type="InterPro" id="IPR002347">
    <property type="entry name" value="SDR_fam"/>
</dbReference>
<sequence length="143" mass="14880">MPRGYRRCGEESAFDAIRLAVPHIRPGGSITMTSGTAAFHGGEGWFLGAAASGATISAAKSLAVELAPIPIRVNVVAPGIIRSPLWSQLPEADREAMYEGVGRGLPLGRVGEVEDAAKAYVQLMDQDYATGTVSIVDGGTLLV</sequence>
<evidence type="ECO:0000313" key="3">
    <source>
        <dbReference type="EMBL" id="TVZ05023.1"/>
    </source>
</evidence>
<reference evidence="3 4" key="1">
    <citation type="submission" date="2018-11" db="EMBL/GenBank/DDBJ databases">
        <title>Trebonia kvetii gen.nov., sp.nov., a novel acidophilic actinobacterium, and proposal of the new actinobacterial family Treboniaceae fam. nov.</title>
        <authorList>
            <person name="Rapoport D."/>
            <person name="Sagova-Mareckova M."/>
            <person name="Sedlacek I."/>
            <person name="Provaznik J."/>
            <person name="Kralova S."/>
            <person name="Pavlinic D."/>
            <person name="Benes V."/>
            <person name="Kopecky J."/>
        </authorList>
    </citation>
    <scope>NUCLEOTIDE SEQUENCE [LARGE SCALE GENOMIC DNA]</scope>
    <source>
        <strain evidence="3 4">15Tr583</strain>
    </source>
</reference>
<protein>
    <submittedName>
        <fullName evidence="3">SDR family oxidoreductase</fullName>
    </submittedName>
</protein>
<keyword evidence="4" id="KW-1185">Reference proteome</keyword>
<dbReference type="SUPFAM" id="SSF51735">
    <property type="entry name" value="NAD(P)-binding Rossmann-fold domains"/>
    <property type="match status" value="1"/>
</dbReference>
<keyword evidence="2" id="KW-0560">Oxidoreductase</keyword>
<name>A0A6P2C681_9ACTN</name>
<evidence type="ECO:0000256" key="2">
    <source>
        <dbReference type="ARBA" id="ARBA00023002"/>
    </source>
</evidence>
<dbReference type="PANTHER" id="PTHR43477:SF1">
    <property type="entry name" value="DIHYDROANTICAPSIN 7-DEHYDROGENASE"/>
    <property type="match status" value="1"/>
</dbReference>
<dbReference type="PRINTS" id="PR00081">
    <property type="entry name" value="GDHRDH"/>
</dbReference>
<dbReference type="InterPro" id="IPR036291">
    <property type="entry name" value="NAD(P)-bd_dom_sf"/>
</dbReference>
<dbReference type="EMBL" id="RPFW01000002">
    <property type="protein sequence ID" value="TVZ05023.1"/>
    <property type="molecule type" value="Genomic_DNA"/>
</dbReference>
<dbReference type="Proteomes" id="UP000460272">
    <property type="component" value="Unassembled WGS sequence"/>
</dbReference>
<comment type="similarity">
    <text evidence="1">Belongs to the short-chain dehydrogenases/reductases (SDR) family.</text>
</comment>
<dbReference type="AlphaFoldDB" id="A0A6P2C681"/>
<dbReference type="InterPro" id="IPR051122">
    <property type="entry name" value="SDR_DHRS6-like"/>
</dbReference>
<dbReference type="Pfam" id="PF13561">
    <property type="entry name" value="adh_short_C2"/>
    <property type="match status" value="1"/>
</dbReference>
<organism evidence="3 4">
    <name type="scientific">Trebonia kvetii</name>
    <dbReference type="NCBI Taxonomy" id="2480626"/>
    <lineage>
        <taxon>Bacteria</taxon>
        <taxon>Bacillati</taxon>
        <taxon>Actinomycetota</taxon>
        <taxon>Actinomycetes</taxon>
        <taxon>Streptosporangiales</taxon>
        <taxon>Treboniaceae</taxon>
        <taxon>Trebonia</taxon>
    </lineage>
</organism>
<accession>A0A6P2C681</accession>
<evidence type="ECO:0000313" key="4">
    <source>
        <dbReference type="Proteomes" id="UP000460272"/>
    </source>
</evidence>